<dbReference type="Pfam" id="PF02458">
    <property type="entry name" value="Transferase"/>
    <property type="match status" value="1"/>
</dbReference>
<evidence type="ECO:0000256" key="3">
    <source>
        <dbReference type="ARBA" id="ARBA00023315"/>
    </source>
</evidence>
<sequence length="155" mass="16867">MSLSPSISESITKSNGHELELKVEVGRPALVPPAEETQKGPYYLSNLDENIAVLVRTIYCYRSSEKGNENAGKIIRKAMEKVLVHYYALAGRLKISSDGNLIVDCTGEGAVFVEAEANSTLEELRGITDPLILGKLVYEIPGPKSMDKPPLVAHV</sequence>
<organism evidence="4 5">
    <name type="scientific">Fraxinus pennsylvanica</name>
    <dbReference type="NCBI Taxonomy" id="56036"/>
    <lineage>
        <taxon>Eukaryota</taxon>
        <taxon>Viridiplantae</taxon>
        <taxon>Streptophyta</taxon>
        <taxon>Embryophyta</taxon>
        <taxon>Tracheophyta</taxon>
        <taxon>Spermatophyta</taxon>
        <taxon>Magnoliopsida</taxon>
        <taxon>eudicotyledons</taxon>
        <taxon>Gunneridae</taxon>
        <taxon>Pentapetalae</taxon>
        <taxon>asterids</taxon>
        <taxon>lamiids</taxon>
        <taxon>Lamiales</taxon>
        <taxon>Oleaceae</taxon>
        <taxon>Oleeae</taxon>
        <taxon>Fraxinus</taxon>
    </lineage>
</organism>
<keyword evidence="3" id="KW-0012">Acyltransferase</keyword>
<dbReference type="Proteomes" id="UP000834106">
    <property type="component" value="Chromosome 15"/>
</dbReference>
<keyword evidence="5" id="KW-1185">Reference proteome</keyword>
<proteinExistence type="inferred from homology"/>
<dbReference type="InterPro" id="IPR023213">
    <property type="entry name" value="CAT-like_dom_sf"/>
</dbReference>
<reference evidence="4" key="1">
    <citation type="submission" date="2023-05" db="EMBL/GenBank/DDBJ databases">
        <authorList>
            <person name="Huff M."/>
        </authorList>
    </citation>
    <scope>NUCLEOTIDE SEQUENCE</scope>
</reference>
<evidence type="ECO:0000313" key="5">
    <source>
        <dbReference type="Proteomes" id="UP000834106"/>
    </source>
</evidence>
<dbReference type="PANTHER" id="PTHR31147:SF1">
    <property type="entry name" value="ACYL TRANSFERASE 4"/>
    <property type="match status" value="1"/>
</dbReference>
<evidence type="ECO:0000313" key="4">
    <source>
        <dbReference type="EMBL" id="CAI9777246.1"/>
    </source>
</evidence>
<protein>
    <submittedName>
        <fullName evidence="4">Uncharacterized protein</fullName>
    </submittedName>
</protein>
<dbReference type="GO" id="GO:0016746">
    <property type="term" value="F:acyltransferase activity"/>
    <property type="evidence" value="ECO:0007669"/>
    <property type="project" value="UniProtKB-KW"/>
</dbReference>
<dbReference type="AlphaFoldDB" id="A0AAD1ZZB7"/>
<dbReference type="InterPro" id="IPR050898">
    <property type="entry name" value="Plant_acyltransferase"/>
</dbReference>
<comment type="similarity">
    <text evidence="1">Belongs to the plant acyltransferase family.</text>
</comment>
<dbReference type="EMBL" id="OU503050">
    <property type="protein sequence ID" value="CAI9777246.1"/>
    <property type="molecule type" value="Genomic_DNA"/>
</dbReference>
<accession>A0AAD1ZZB7</accession>
<gene>
    <name evidence="4" type="ORF">FPE_LOCUS24676</name>
</gene>
<dbReference type="PANTHER" id="PTHR31147">
    <property type="entry name" value="ACYL TRANSFERASE 4"/>
    <property type="match status" value="1"/>
</dbReference>
<dbReference type="Gene3D" id="3.30.559.10">
    <property type="entry name" value="Chloramphenicol acetyltransferase-like domain"/>
    <property type="match status" value="1"/>
</dbReference>
<evidence type="ECO:0000256" key="1">
    <source>
        <dbReference type="ARBA" id="ARBA00009861"/>
    </source>
</evidence>
<name>A0AAD1ZZB7_9LAMI</name>
<keyword evidence="2" id="KW-0808">Transferase</keyword>
<evidence type="ECO:0000256" key="2">
    <source>
        <dbReference type="ARBA" id="ARBA00022679"/>
    </source>
</evidence>